<keyword evidence="1" id="KW-0732">Signal</keyword>
<dbReference type="Gene3D" id="2.60.40.10">
    <property type="entry name" value="Immunoglobulins"/>
    <property type="match status" value="1"/>
</dbReference>
<proteinExistence type="predicted"/>
<accession>Q58WQ4</accession>
<protein>
    <submittedName>
        <fullName evidence="2">Hemin-binding protein</fullName>
    </submittedName>
</protein>
<organism evidence="2">
    <name type="scientific">uncultured murine large bowel bacterium BAC 54B</name>
    <dbReference type="NCBI Taxonomy" id="314101"/>
    <lineage>
        <taxon>Bacteria</taxon>
        <taxon>environmental samples</taxon>
    </lineage>
</organism>
<feature type="chain" id="PRO_5004252239" evidence="1">
    <location>
        <begin position="24"/>
        <end position="600"/>
    </location>
</feature>
<dbReference type="InterPro" id="IPR013783">
    <property type="entry name" value="Ig-like_fold"/>
</dbReference>
<dbReference type="EMBL" id="AY766186">
    <property type="protein sequence ID" value="AAX16422.1"/>
    <property type="molecule type" value="Genomic_DNA"/>
</dbReference>
<reference evidence="2" key="1">
    <citation type="journal article" date="2005" name="Appl. Environ. Microbiol.">
        <title>Construction, analysis, and beta-glucanase screening of a bacterial artificial chromosome library from the large-bowel microbiota of mice.</title>
        <authorList>
            <person name="Walter J."/>
            <person name="Mangold M."/>
            <person name="Tannock G.W."/>
        </authorList>
    </citation>
    <scope>NUCLEOTIDE SEQUENCE</scope>
</reference>
<feature type="signal peptide" evidence="1">
    <location>
        <begin position="1"/>
        <end position="23"/>
    </location>
</feature>
<dbReference type="AlphaFoldDB" id="Q58WQ4"/>
<sequence length="600" mass="63316">MKQFLPRLILLMILATAGMTASAGSVMLSRCGGETASKASPTIEGKATVGVATLFTSDELTPLAGNEITTLRVGIVSRLKLDGVKVWVASAPGETPLRSIEIAKADLKSGWNEATLAEPLLITGDQLYIGYSFTQLSKCNVISVIPSENPGILMLNDGNGWTDISASCPGELSVEAVVEGENLASHDITLSAVTPEYPVAETGTDAYIRLDFVNTGLDPLSSLSYEISHISGRAEGTAAFEPVEPRGKGSVFLTLPLAGSCEASPATVSVTAANGNPLASPRIRQAMIAVADAPYLQRNVLLEEFSNEFCNNCPAASDKIHAVLASMPEAFRVALAVHHAGSAYDYFTVEASKQYESFYSGKRYSPMMMTDRTPFSGCVDLVPSTEEQIRSRIEAAMNQPAGASLSFRPAIDPVNGLVEIEACGTADNDVDMALTLFLTEDNVAAIMQAGAGKDYIHHNMLRATGAAWGEAVAIGPDRSFSLKAQLAFDTAWKTGDCRLTAFLTDADPESPSYRRVLQCFSLPLPYARQATITAGIGATGDEAVAISAEAGNISISGDYSSAEVFTIDGRPTGLRALVPGIYIVRVTTGSGATVTRKITI</sequence>
<evidence type="ECO:0000256" key="1">
    <source>
        <dbReference type="SAM" id="SignalP"/>
    </source>
</evidence>
<evidence type="ECO:0000313" key="2">
    <source>
        <dbReference type="EMBL" id="AAX16422.1"/>
    </source>
</evidence>
<name>Q58WQ4_9BACT</name>